<dbReference type="CDD" id="cd00538">
    <property type="entry name" value="PA"/>
    <property type="match status" value="1"/>
</dbReference>
<gene>
    <name evidence="2" type="ORF">LJD61_07830</name>
</gene>
<comment type="caution">
    <text evidence="2">The sequence shown here is derived from an EMBL/GenBank/DDBJ whole genome shotgun (WGS) entry which is preliminary data.</text>
</comment>
<dbReference type="EMBL" id="JAJEKE010000005">
    <property type="protein sequence ID" value="MCQ1529463.1"/>
    <property type="molecule type" value="Genomic_DNA"/>
</dbReference>
<dbReference type="Pfam" id="PF04389">
    <property type="entry name" value="Peptidase_M28"/>
    <property type="match status" value="1"/>
</dbReference>
<dbReference type="Gene3D" id="3.40.630.10">
    <property type="entry name" value="Zn peptidases"/>
    <property type="match status" value="1"/>
</dbReference>
<dbReference type="SUPFAM" id="SSF53187">
    <property type="entry name" value="Zn-dependent exopeptidases"/>
    <property type="match status" value="1"/>
</dbReference>
<dbReference type="SUPFAM" id="SSF52025">
    <property type="entry name" value="PA domain"/>
    <property type="match status" value="1"/>
</dbReference>
<protein>
    <submittedName>
        <fullName evidence="2">M28 family peptidase</fullName>
    </submittedName>
</protein>
<evidence type="ECO:0000259" key="1">
    <source>
        <dbReference type="Pfam" id="PF04389"/>
    </source>
</evidence>
<organism evidence="2 3">
    <name type="scientific">Lutispora saccharofermentans</name>
    <dbReference type="NCBI Taxonomy" id="3024236"/>
    <lineage>
        <taxon>Bacteria</taxon>
        <taxon>Bacillati</taxon>
        <taxon>Bacillota</taxon>
        <taxon>Clostridia</taxon>
        <taxon>Lutisporales</taxon>
        <taxon>Lutisporaceae</taxon>
        <taxon>Lutispora</taxon>
    </lineage>
</organism>
<dbReference type="RefSeq" id="WP_255226981.1">
    <property type="nucleotide sequence ID" value="NZ_JAJEKE010000005.1"/>
</dbReference>
<dbReference type="PANTHER" id="PTHR10404:SF32">
    <property type="entry name" value="INACTIVE N-ACETYLATED-ALPHA-LINKED ACIDIC DIPEPTIDASE-LIKE PROTEIN 2"/>
    <property type="match status" value="1"/>
</dbReference>
<reference evidence="2 3" key="1">
    <citation type="submission" date="2021-10" db="EMBL/GenBank/DDBJ databases">
        <title>Lutispora strain m25 sp. nov., a thermophilic, non-spore-forming bacterium isolated from a lab-scale methanogenic bioreactor digesting anaerobic sludge.</title>
        <authorList>
            <person name="El Houari A."/>
            <person name="Mcdonald J."/>
        </authorList>
    </citation>
    <scope>NUCLEOTIDE SEQUENCE [LARGE SCALE GENOMIC DNA]</scope>
    <source>
        <strain evidence="3">m25</strain>
    </source>
</reference>
<feature type="domain" description="Peptidase M28" evidence="1">
    <location>
        <begin position="210"/>
        <end position="398"/>
    </location>
</feature>
<proteinExistence type="predicted"/>
<dbReference type="PANTHER" id="PTHR10404">
    <property type="entry name" value="N-ACETYLATED-ALPHA-LINKED ACIDIC DIPEPTIDASE"/>
    <property type="match status" value="1"/>
</dbReference>
<evidence type="ECO:0000313" key="2">
    <source>
        <dbReference type="EMBL" id="MCQ1529463.1"/>
    </source>
</evidence>
<evidence type="ECO:0000313" key="3">
    <source>
        <dbReference type="Proteomes" id="UP001651880"/>
    </source>
</evidence>
<dbReference type="InterPro" id="IPR046450">
    <property type="entry name" value="PA_dom_sf"/>
</dbReference>
<dbReference type="InterPro" id="IPR007484">
    <property type="entry name" value="Peptidase_M28"/>
</dbReference>
<dbReference type="InterPro" id="IPR039373">
    <property type="entry name" value="Peptidase_M28B"/>
</dbReference>
<keyword evidence="3" id="KW-1185">Reference proteome</keyword>
<dbReference type="Proteomes" id="UP001651880">
    <property type="component" value="Unassembled WGS sequence"/>
</dbReference>
<dbReference type="Gene3D" id="3.50.30.30">
    <property type="match status" value="1"/>
</dbReference>
<name>A0ABT1NDX7_9FIRM</name>
<accession>A0ABT1NDX7</accession>
<sequence length="575" mass="64650">MKVKGMESKLLADVNPNLLMKHTEYISSFDRESGSDGEWQAAKYFEEVMTGYGLDVQIKSIENLISLPISAEITLGDGRKVPCITQSYAASAKPGGLKEKAVFYPECMDVKGKIAVLKGLASPGACYDLERMGAVGLIFINGGDYPHNMAISPIWGMPVPESIDLLGKIPVVSVTKKNGELLLNYLENGSKEVTIESEVHTDFRQVPLCIANLKAAAPTNRYVLFNGHVDSWHKGATDNATANAAILEIARVLKDYRDLININVRFVWWSGHSNGRYSGSNWYADHNWEDIHENAVLNVNIDAIGAAGSTSYRSVDSSAQCFRLGFEVIKEMTGQEPRYSRIQRNGDQSFWGHGVPSLFQILSLQPESAQGKDTFVPGLPWYWHTTEDKFEYVGKEELTLDTKIYLASIWRFISQPVLPFFFTDMGQEILANLDDWQKTAGQAFDLSPLKEKAMVLNRMFHDLDNEISRVNEMEKLSEADKVNASNLNDCIMSLNRIIIPVHYCRKSPFEADLALSAKPFPGLTGLEKLSAMDHNSIEFKALERQLVRERNRIYHYLKETIDLIKNWQDNRSNIS</sequence>